<dbReference type="AlphaFoldDB" id="A0A7R8CJW1"/>
<feature type="compositionally biased region" description="Low complexity" evidence="2">
    <location>
        <begin position="208"/>
        <end position="217"/>
    </location>
</feature>
<accession>A0A7R8CJW1</accession>
<dbReference type="InterPro" id="IPR051095">
    <property type="entry name" value="Dros_DevTransReg"/>
</dbReference>
<dbReference type="PANTHER" id="PTHR23110">
    <property type="entry name" value="BTB DOMAIN TRANSCRIPTION FACTOR"/>
    <property type="match status" value="1"/>
</dbReference>
<dbReference type="InterPro" id="IPR000210">
    <property type="entry name" value="BTB/POZ_dom"/>
</dbReference>
<dbReference type="PROSITE" id="PS50157">
    <property type="entry name" value="ZINC_FINGER_C2H2_2"/>
    <property type="match status" value="2"/>
</dbReference>
<feature type="region of interest" description="Disordered" evidence="2">
    <location>
        <begin position="439"/>
        <end position="458"/>
    </location>
</feature>
<gene>
    <name evidence="3" type="ORF">LSAA_5163</name>
</gene>
<organism evidence="3 4">
    <name type="scientific">Lepeophtheirus salmonis</name>
    <name type="common">Salmon louse</name>
    <name type="synonym">Caligus salmonis</name>
    <dbReference type="NCBI Taxonomy" id="72036"/>
    <lineage>
        <taxon>Eukaryota</taxon>
        <taxon>Metazoa</taxon>
        <taxon>Ecdysozoa</taxon>
        <taxon>Arthropoda</taxon>
        <taxon>Crustacea</taxon>
        <taxon>Multicrustacea</taxon>
        <taxon>Hexanauplia</taxon>
        <taxon>Copepoda</taxon>
        <taxon>Siphonostomatoida</taxon>
        <taxon>Caligidae</taxon>
        <taxon>Lepeophtheirus</taxon>
    </lineage>
</organism>
<dbReference type="Pfam" id="PF00651">
    <property type="entry name" value="BTB"/>
    <property type="match status" value="1"/>
</dbReference>
<dbReference type="OrthoDB" id="10018191at2759"/>
<dbReference type="Gene3D" id="3.30.160.60">
    <property type="entry name" value="Classic Zinc Finger"/>
    <property type="match status" value="2"/>
</dbReference>
<feature type="compositionally biased region" description="Polar residues" evidence="2">
    <location>
        <begin position="447"/>
        <end position="458"/>
    </location>
</feature>
<dbReference type="Proteomes" id="UP000675881">
    <property type="component" value="Chromosome 14"/>
</dbReference>
<dbReference type="GO" id="GO:0005634">
    <property type="term" value="C:nucleus"/>
    <property type="evidence" value="ECO:0007669"/>
    <property type="project" value="TreeGrafter"/>
</dbReference>
<sequence>MSGNQQPQQYCLRWNNHQHNLLSVFEDLLNHEAFVDVTLAVEGLQLKAHKMVLSACSPYFQSMLYNTPDRHPIVFLRDVRYSEMKALLEFMYRGEVSVDQENLSSLLKVAEGLKIKGLAEVQECKESKQSPVHIPPPSSSSPSVSSAGITGGSTNSLSGAAGYLSALTGLTGLLSPDHLVPHLTSPLKRMASSPLVNPPPPPPPNPPSSSASNFSLGPKRKRGRPRRLSGSEAVPLASGLSDAEINDENRCESKNHKELPERSESTPPDCKSQDFTSEADSIDGRSSEKLITIGVTIHTVHGSTIRPLKKRQYLDDRSSGEFDRESNGSPGERISLSTILHLRPLTKKTTISMNAKQIISPPGMDMKKFWEERLANGLYGSGGLCDPESSIHGKLSGASAALLSAAERSSSYLASIQLHEAEIAAAIYSKQQQQAAQAAINSSQNAGPSSPVKSENGGNVNPISIRSFCIQEGNTYRCKVCNNAYTHPSNFHRHYVTTHLNRKSYPCTVCSKKFNRKDNMTAHLRAVHGWGGSLSSNGSSASSLPGSPAPPSSAVSMTVPKQEPSPTIVN</sequence>
<name>A0A7R8CJW1_LEPSM</name>
<keyword evidence="4" id="KW-1185">Reference proteome</keyword>
<dbReference type="GO" id="GO:0048513">
    <property type="term" value="P:animal organ development"/>
    <property type="evidence" value="ECO:0007669"/>
    <property type="project" value="UniProtKB-ARBA"/>
</dbReference>
<feature type="compositionally biased region" description="Low complexity" evidence="2">
    <location>
        <begin position="535"/>
        <end position="546"/>
    </location>
</feature>
<evidence type="ECO:0000256" key="2">
    <source>
        <dbReference type="SAM" id="MobiDB-lite"/>
    </source>
</evidence>
<keyword evidence="1" id="KW-0539">Nucleus</keyword>
<dbReference type="InterPro" id="IPR036236">
    <property type="entry name" value="Znf_C2H2_sf"/>
</dbReference>
<dbReference type="SUPFAM" id="SSF54695">
    <property type="entry name" value="POZ domain"/>
    <property type="match status" value="1"/>
</dbReference>
<dbReference type="SMART" id="SM00355">
    <property type="entry name" value="ZnF_C2H2"/>
    <property type="match status" value="2"/>
</dbReference>
<dbReference type="CDD" id="cd18315">
    <property type="entry name" value="BTB_POZ_BAB-like"/>
    <property type="match status" value="1"/>
</dbReference>
<evidence type="ECO:0000256" key="1">
    <source>
        <dbReference type="ARBA" id="ARBA00023242"/>
    </source>
</evidence>
<evidence type="ECO:0000313" key="3">
    <source>
        <dbReference type="EMBL" id="CAF2843206.1"/>
    </source>
</evidence>
<feature type="compositionally biased region" description="Basic and acidic residues" evidence="2">
    <location>
        <begin position="247"/>
        <end position="264"/>
    </location>
</feature>
<dbReference type="InterPro" id="IPR011333">
    <property type="entry name" value="SKP1/BTB/POZ_sf"/>
</dbReference>
<dbReference type="Gene3D" id="3.30.710.10">
    <property type="entry name" value="Potassium Channel Kv1.1, Chain A"/>
    <property type="match status" value="1"/>
</dbReference>
<feature type="compositionally biased region" description="Basic and acidic residues" evidence="2">
    <location>
        <begin position="312"/>
        <end position="326"/>
    </location>
</feature>
<feature type="region of interest" description="Disordered" evidence="2">
    <location>
        <begin position="189"/>
        <end position="283"/>
    </location>
</feature>
<dbReference type="EMBL" id="HG994593">
    <property type="protein sequence ID" value="CAF2843206.1"/>
    <property type="molecule type" value="Genomic_DNA"/>
</dbReference>
<evidence type="ECO:0000313" key="4">
    <source>
        <dbReference type="Proteomes" id="UP000675881"/>
    </source>
</evidence>
<dbReference type="Pfam" id="PF00096">
    <property type="entry name" value="zf-C2H2"/>
    <property type="match status" value="1"/>
</dbReference>
<feature type="region of interest" description="Disordered" evidence="2">
    <location>
        <begin position="311"/>
        <end position="330"/>
    </location>
</feature>
<reference evidence="3" key="1">
    <citation type="submission" date="2021-02" db="EMBL/GenBank/DDBJ databases">
        <authorList>
            <person name="Bekaert M."/>
        </authorList>
    </citation>
    <scope>NUCLEOTIDE SEQUENCE</scope>
    <source>
        <strain evidence="3">IoA-00</strain>
    </source>
</reference>
<protein>
    <submittedName>
        <fullName evidence="3">TTK</fullName>
    </submittedName>
</protein>
<dbReference type="SUPFAM" id="SSF57667">
    <property type="entry name" value="beta-beta-alpha zinc fingers"/>
    <property type="match status" value="1"/>
</dbReference>
<dbReference type="GO" id="GO:0048666">
    <property type="term" value="P:neuron development"/>
    <property type="evidence" value="ECO:0007669"/>
    <property type="project" value="UniProtKB-ARBA"/>
</dbReference>
<dbReference type="GO" id="GO:0003006">
    <property type="term" value="P:developmental process involved in reproduction"/>
    <property type="evidence" value="ECO:0007669"/>
    <property type="project" value="UniProtKB-ARBA"/>
</dbReference>
<dbReference type="PROSITE" id="PS00028">
    <property type="entry name" value="ZINC_FINGER_C2H2_1"/>
    <property type="match status" value="2"/>
</dbReference>
<dbReference type="InterPro" id="IPR013087">
    <property type="entry name" value="Znf_C2H2_type"/>
</dbReference>
<dbReference type="PROSITE" id="PS50097">
    <property type="entry name" value="BTB"/>
    <property type="match status" value="1"/>
</dbReference>
<feature type="compositionally biased region" description="Pro residues" evidence="2">
    <location>
        <begin position="196"/>
        <end position="207"/>
    </location>
</feature>
<dbReference type="GO" id="GO:0006357">
    <property type="term" value="P:regulation of transcription by RNA polymerase II"/>
    <property type="evidence" value="ECO:0007669"/>
    <property type="project" value="TreeGrafter"/>
</dbReference>
<dbReference type="SMART" id="SM00225">
    <property type="entry name" value="BTB"/>
    <property type="match status" value="1"/>
</dbReference>
<feature type="compositionally biased region" description="Basic residues" evidence="2">
    <location>
        <begin position="218"/>
        <end position="227"/>
    </location>
</feature>
<proteinExistence type="predicted"/>
<feature type="region of interest" description="Disordered" evidence="2">
    <location>
        <begin position="535"/>
        <end position="570"/>
    </location>
</feature>
<feature type="region of interest" description="Disordered" evidence="2">
    <location>
        <begin position="126"/>
        <end position="150"/>
    </location>
</feature>
<dbReference type="PANTHER" id="PTHR23110:SF82">
    <property type="entry name" value="PROTEIN TRAMTRACK, ALPHA ISOFORM"/>
    <property type="match status" value="1"/>
</dbReference>